<gene>
    <name evidence="1" type="ORF">V6N12_064152</name>
</gene>
<sequence>MERQLLDRLMSHECCLQCRLIAFGINCSLRFEFEFNCGTEVSGRVKKVVDFRPIDVFMGTKDRSVDLQAIVYINP</sequence>
<comment type="caution">
    <text evidence="1">The sequence shown here is derived from an EMBL/GenBank/DDBJ whole genome shotgun (WGS) entry which is preliminary data.</text>
</comment>
<name>A0ABR2G5G8_9ROSI</name>
<accession>A0ABR2G5G8</accession>
<protein>
    <submittedName>
        <fullName evidence="1">Uncharacterized protein</fullName>
    </submittedName>
</protein>
<evidence type="ECO:0000313" key="1">
    <source>
        <dbReference type="EMBL" id="KAK8595638.1"/>
    </source>
</evidence>
<reference evidence="1 2" key="1">
    <citation type="journal article" date="2024" name="G3 (Bethesda)">
        <title>Genome assembly of Hibiscus sabdariffa L. provides insights into metabolisms of medicinal natural products.</title>
        <authorList>
            <person name="Kim T."/>
        </authorList>
    </citation>
    <scope>NUCLEOTIDE SEQUENCE [LARGE SCALE GENOMIC DNA]</scope>
    <source>
        <strain evidence="1">TK-2024</strain>
        <tissue evidence="1">Old leaves</tissue>
    </source>
</reference>
<dbReference type="EMBL" id="JBBPBM010000002">
    <property type="protein sequence ID" value="KAK8595638.1"/>
    <property type="molecule type" value="Genomic_DNA"/>
</dbReference>
<evidence type="ECO:0000313" key="2">
    <source>
        <dbReference type="Proteomes" id="UP001472677"/>
    </source>
</evidence>
<keyword evidence="2" id="KW-1185">Reference proteome</keyword>
<organism evidence="1 2">
    <name type="scientific">Hibiscus sabdariffa</name>
    <name type="common">roselle</name>
    <dbReference type="NCBI Taxonomy" id="183260"/>
    <lineage>
        <taxon>Eukaryota</taxon>
        <taxon>Viridiplantae</taxon>
        <taxon>Streptophyta</taxon>
        <taxon>Embryophyta</taxon>
        <taxon>Tracheophyta</taxon>
        <taxon>Spermatophyta</taxon>
        <taxon>Magnoliopsida</taxon>
        <taxon>eudicotyledons</taxon>
        <taxon>Gunneridae</taxon>
        <taxon>Pentapetalae</taxon>
        <taxon>rosids</taxon>
        <taxon>malvids</taxon>
        <taxon>Malvales</taxon>
        <taxon>Malvaceae</taxon>
        <taxon>Malvoideae</taxon>
        <taxon>Hibiscus</taxon>
    </lineage>
</organism>
<proteinExistence type="predicted"/>
<dbReference type="Proteomes" id="UP001472677">
    <property type="component" value="Unassembled WGS sequence"/>
</dbReference>